<dbReference type="GO" id="GO:0005737">
    <property type="term" value="C:cytoplasm"/>
    <property type="evidence" value="ECO:0007669"/>
    <property type="project" value="InterPro"/>
</dbReference>
<dbReference type="InterPro" id="IPR016153">
    <property type="entry name" value="Heat_shock_Hsp33_N"/>
</dbReference>
<evidence type="ECO:0000256" key="5">
    <source>
        <dbReference type="ARBA" id="ARBA00023284"/>
    </source>
</evidence>
<protein>
    <submittedName>
        <fullName evidence="6">Hsp33 family molecular chaperone HslO</fullName>
    </submittedName>
</protein>
<proteinExistence type="predicted"/>
<dbReference type="Gene3D" id="3.55.30.10">
    <property type="entry name" value="Hsp33 domain"/>
    <property type="match status" value="1"/>
</dbReference>
<dbReference type="EMBL" id="SGUG01000001">
    <property type="protein sequence ID" value="MDG0860979.1"/>
    <property type="molecule type" value="Genomic_DNA"/>
</dbReference>
<name>A0A9X4LDX2_9BURK</name>
<dbReference type="GO" id="GO:0044183">
    <property type="term" value="F:protein folding chaperone"/>
    <property type="evidence" value="ECO:0007669"/>
    <property type="project" value="TreeGrafter"/>
</dbReference>
<gene>
    <name evidence="6" type="ORF">EXJ73_00630</name>
</gene>
<dbReference type="GO" id="GO:0051082">
    <property type="term" value="F:unfolded protein binding"/>
    <property type="evidence" value="ECO:0007669"/>
    <property type="project" value="InterPro"/>
</dbReference>
<dbReference type="PIRSF" id="PIRSF005261">
    <property type="entry name" value="Heat_shock_Hsp33"/>
    <property type="match status" value="1"/>
</dbReference>
<evidence type="ECO:0000256" key="4">
    <source>
        <dbReference type="ARBA" id="ARBA00023186"/>
    </source>
</evidence>
<dbReference type="RefSeq" id="WP_268150503.1">
    <property type="nucleotide sequence ID" value="NZ_JAPPUW010000009.1"/>
</dbReference>
<dbReference type="InterPro" id="IPR016154">
    <property type="entry name" value="Heat_shock_Hsp33_C"/>
</dbReference>
<evidence type="ECO:0000256" key="1">
    <source>
        <dbReference type="ARBA" id="ARBA00022490"/>
    </source>
</evidence>
<dbReference type="InterPro" id="IPR000397">
    <property type="entry name" value="Heat_shock_Hsp33"/>
</dbReference>
<reference evidence="6" key="1">
    <citation type="submission" date="2019-02" db="EMBL/GenBank/DDBJ databases">
        <title>Draft genome of the type strain Pelomonas aquatica CCUG 52575T.</title>
        <authorList>
            <person name="Gomila M."/>
            <person name="Lalucat J."/>
        </authorList>
    </citation>
    <scope>NUCLEOTIDE SEQUENCE</scope>
    <source>
        <strain evidence="6">CCUG 52575</strain>
    </source>
</reference>
<evidence type="ECO:0000313" key="7">
    <source>
        <dbReference type="Proteomes" id="UP001152766"/>
    </source>
</evidence>
<dbReference type="Pfam" id="PF01430">
    <property type="entry name" value="HSP33"/>
    <property type="match status" value="1"/>
</dbReference>
<keyword evidence="7" id="KW-1185">Reference proteome</keyword>
<evidence type="ECO:0000313" key="6">
    <source>
        <dbReference type="EMBL" id="MDG0860979.1"/>
    </source>
</evidence>
<keyword evidence="3" id="KW-1015">Disulfide bond</keyword>
<dbReference type="CDD" id="cd00498">
    <property type="entry name" value="Hsp33"/>
    <property type="match status" value="1"/>
</dbReference>
<keyword evidence="2" id="KW-0862">Zinc</keyword>
<accession>A0A9X4LDX2</accession>
<dbReference type="SUPFAM" id="SSF118352">
    <property type="entry name" value="HSP33 redox switch-like"/>
    <property type="match status" value="1"/>
</dbReference>
<dbReference type="Proteomes" id="UP001152766">
    <property type="component" value="Unassembled WGS sequence"/>
</dbReference>
<dbReference type="PANTHER" id="PTHR30111:SF1">
    <property type="entry name" value="33 KDA CHAPERONIN"/>
    <property type="match status" value="1"/>
</dbReference>
<keyword evidence="4" id="KW-0143">Chaperone</keyword>
<dbReference type="Gene3D" id="1.10.287.480">
    <property type="entry name" value="helix hairpin bin"/>
    <property type="match status" value="1"/>
</dbReference>
<comment type="caution">
    <text evidence="6">The sequence shown here is derived from an EMBL/GenBank/DDBJ whole genome shotgun (WGS) entry which is preliminary data.</text>
</comment>
<keyword evidence="5" id="KW-0676">Redox-active center</keyword>
<sequence length="319" mass="35156">MSELHKFLFEGLPVRGMLVRLTESWRELLSRREAGHEYPPELRDLLGQMSAAAVLMQANIKFNGALVLQVFGDGPVKLAVAEAQHDLSFRTTAKCVGEIPAGATLEGMLNVHGKGRCAITLDPRDKLPGQQPYQGVVPLHGDQREPLQKMSEVLEHYMLQSEQLDTRLVLAASGDIAAGLLIQRLPVEGEGNLEGKRNEDDIGLSDAFNRIAMLASTLTSEELLTLDADTVLRRLFWEETVTRFEPLRTRFACTCSRERVAQMLRGLGREEADGVLAERGEIEIGCDFCGRHYRFDAVDVGALFTAGNDQPQGASATLQ</sequence>
<keyword evidence="1" id="KW-0963">Cytoplasm</keyword>
<evidence type="ECO:0000256" key="3">
    <source>
        <dbReference type="ARBA" id="ARBA00023157"/>
    </source>
</evidence>
<dbReference type="InterPro" id="IPR023212">
    <property type="entry name" value="Hsp33_helix_hairpin_bin_dom_sf"/>
</dbReference>
<organism evidence="6 7">
    <name type="scientific">Pelomonas aquatica</name>
    <dbReference type="NCBI Taxonomy" id="431058"/>
    <lineage>
        <taxon>Bacteria</taxon>
        <taxon>Pseudomonadati</taxon>
        <taxon>Pseudomonadota</taxon>
        <taxon>Betaproteobacteria</taxon>
        <taxon>Burkholderiales</taxon>
        <taxon>Sphaerotilaceae</taxon>
        <taxon>Roseateles</taxon>
    </lineage>
</organism>
<dbReference type="GO" id="GO:0042026">
    <property type="term" value="P:protein refolding"/>
    <property type="evidence" value="ECO:0007669"/>
    <property type="project" value="TreeGrafter"/>
</dbReference>
<dbReference type="PANTHER" id="PTHR30111">
    <property type="entry name" value="33 KDA CHAPERONIN"/>
    <property type="match status" value="1"/>
</dbReference>
<evidence type="ECO:0000256" key="2">
    <source>
        <dbReference type="ARBA" id="ARBA00022833"/>
    </source>
</evidence>
<dbReference type="Gene3D" id="3.90.1280.10">
    <property type="entry name" value="HSP33 redox switch-like"/>
    <property type="match status" value="1"/>
</dbReference>
<dbReference type="SUPFAM" id="SSF64397">
    <property type="entry name" value="Hsp33 domain"/>
    <property type="match status" value="1"/>
</dbReference>
<dbReference type="AlphaFoldDB" id="A0A9X4LDX2"/>